<evidence type="ECO:0000256" key="1">
    <source>
        <dbReference type="SAM" id="SignalP"/>
    </source>
</evidence>
<evidence type="ECO:0000259" key="2">
    <source>
        <dbReference type="Pfam" id="PF01979"/>
    </source>
</evidence>
<dbReference type="InterPro" id="IPR006680">
    <property type="entry name" value="Amidohydro-rel"/>
</dbReference>
<protein>
    <recommendedName>
        <fullName evidence="2">Amidohydrolase-related domain-containing protein</fullName>
    </recommendedName>
</protein>
<dbReference type="Gene3D" id="3.20.20.140">
    <property type="entry name" value="Metal-dependent hydrolases"/>
    <property type="match status" value="2"/>
</dbReference>
<dbReference type="PANTHER" id="PTHR43135">
    <property type="entry name" value="ALPHA-D-RIBOSE 1-METHYLPHOSPHONATE 5-TRIPHOSPHATE DIPHOSPHATASE"/>
    <property type="match status" value="1"/>
</dbReference>
<dbReference type="InterPro" id="IPR032466">
    <property type="entry name" value="Metal_Hydrolase"/>
</dbReference>
<proteinExistence type="predicted"/>
<dbReference type="Proteomes" id="UP001498398">
    <property type="component" value="Unassembled WGS sequence"/>
</dbReference>
<feature type="signal peptide" evidence="1">
    <location>
        <begin position="1"/>
        <end position="27"/>
    </location>
</feature>
<keyword evidence="1" id="KW-0732">Signal</keyword>
<gene>
    <name evidence="3" type="ORF">VKT23_015426</name>
</gene>
<feature type="domain" description="Amidohydrolase-related" evidence="2">
    <location>
        <begin position="406"/>
        <end position="495"/>
    </location>
</feature>
<reference evidence="3 4" key="1">
    <citation type="submission" date="2024-01" db="EMBL/GenBank/DDBJ databases">
        <title>A draft genome for the cacao thread blight pathogen Marasmiellus scandens.</title>
        <authorList>
            <person name="Baruah I.K."/>
            <person name="Leung J."/>
            <person name="Bukari Y."/>
            <person name="Amoako-Attah I."/>
            <person name="Meinhardt L.W."/>
            <person name="Bailey B.A."/>
            <person name="Cohen S.P."/>
        </authorList>
    </citation>
    <scope>NUCLEOTIDE SEQUENCE [LARGE SCALE GENOMIC DNA]</scope>
    <source>
        <strain evidence="3 4">GH-19</strain>
    </source>
</reference>
<evidence type="ECO:0000313" key="4">
    <source>
        <dbReference type="Proteomes" id="UP001498398"/>
    </source>
</evidence>
<dbReference type="InterPro" id="IPR051781">
    <property type="entry name" value="Metallo-dep_Hydrolase"/>
</dbReference>
<dbReference type="EMBL" id="JBANRG010000052">
    <property type="protein sequence ID" value="KAK7444029.1"/>
    <property type="molecule type" value="Genomic_DNA"/>
</dbReference>
<evidence type="ECO:0000313" key="3">
    <source>
        <dbReference type="EMBL" id="KAK7444029.1"/>
    </source>
</evidence>
<dbReference type="SUPFAM" id="SSF51338">
    <property type="entry name" value="Composite domain of metallo-dependent hydrolases"/>
    <property type="match status" value="1"/>
</dbReference>
<comment type="caution">
    <text evidence="3">The sequence shown here is derived from an EMBL/GenBank/DDBJ whole genome shotgun (WGS) entry which is preliminary data.</text>
</comment>
<sequence length="1044" mass="113364">MSRSTLSFSLLFFFLFLWFRNKPHTFTEPHLLRVCKSLHTPVGRPSSYEPSSRIPGGSDRFIPGTPPVLIRNARILTGNLDPFDPNSTDPDTLHGSILLDKGLIIRVGTIPPELIEDVKKRNKKEFGVDLIEVDAGDKWVTPGLVDLHSHVGLDALPVLRGASDGNSHHQPINPFLRSVDGINTHDLSYYLTPAGGVTTAQVLPGSANNIGGQAFLTKMRQSGKEGSVREMVLEPPRGLFDNDKEDDYIPWRHMKHACGENPDRLYSQTRMDGAWNFRDAYARAQKILQSQNEFCSDLQSRVSAGIAYDDLEKKGFPEDLELEALVDVLRGRVKLSVHCYEAVDLDAMVRLTNEFHFPIASFHHAGETYLVPELLKKAWGGPPAAALFASNARKKREAYCGSEFAPRILADHGIDVVMKSDHPVLPSRHLLYEAQQAFYYGLDSGLAIASVTSTPADRAGVGWRVGRIGVGWDADLVLWDTHPLALGSTPVQVWVDQVPQLPFASDPFTYHNTFNSDTDSSDIARENGPHVITNKPERFQELPKVPDFTKEREEVVKWDGLPPLGGWGFEKDKDGGRMVRFTGVKSMWVRDRYSARVADAGITNAGIKMLFDEVEDMDQKKAKSGTWSVVVEDGGVICYEPEDSMSTTEYTACPSYVSQTTIHTVNLSSGSLSPGFTSFGNPLGLVEIRLEPSTNDGDVWDPLTDGNPPAVFGTSPSSGAGDASITHARDGLFFGGRNTLLAYQAGVTKAITSPSGANSGKFLLGLSVGFHTGAADALDAHGELEAVIKDEVGLHVSIQHGTSIGVSTQVGVLRKLVLGGGGSWEDVRKGNLPLIIHVDNADIMATLTILKYEAEASLAGRLVTSEFVTDPQTQLASSSNPTSETNHETQTKLKMTFVGASEAHLLADEIARAGIAVVLSPSRPFPRTWDARRILPGPPLSADTAITRLVKAGVLVGIGVPDEYDAKNLRFEVGWAALDSNGTLSKTQALALGTVNVEQALGLTDDASDLDMDDLVVYQGGGPFDMESKVIGVVSSRRQVVDLF</sequence>
<organism evidence="3 4">
    <name type="scientific">Marasmiellus scandens</name>
    <dbReference type="NCBI Taxonomy" id="2682957"/>
    <lineage>
        <taxon>Eukaryota</taxon>
        <taxon>Fungi</taxon>
        <taxon>Dikarya</taxon>
        <taxon>Basidiomycota</taxon>
        <taxon>Agaricomycotina</taxon>
        <taxon>Agaricomycetes</taxon>
        <taxon>Agaricomycetidae</taxon>
        <taxon>Agaricales</taxon>
        <taxon>Marasmiineae</taxon>
        <taxon>Omphalotaceae</taxon>
        <taxon>Marasmiellus</taxon>
    </lineage>
</organism>
<feature type="chain" id="PRO_5045476493" description="Amidohydrolase-related domain-containing protein" evidence="1">
    <location>
        <begin position="28"/>
        <end position="1044"/>
    </location>
</feature>
<dbReference type="PANTHER" id="PTHR43135:SF3">
    <property type="entry name" value="ALPHA-D-RIBOSE 1-METHYLPHOSPHONATE 5-TRIPHOSPHATE DIPHOSPHATASE"/>
    <property type="match status" value="1"/>
</dbReference>
<keyword evidence="4" id="KW-1185">Reference proteome</keyword>
<dbReference type="InterPro" id="IPR011059">
    <property type="entry name" value="Metal-dep_hydrolase_composite"/>
</dbReference>
<name>A0ABR1J037_9AGAR</name>
<accession>A0ABR1J037</accession>
<dbReference type="Pfam" id="PF01979">
    <property type="entry name" value="Amidohydro_1"/>
    <property type="match status" value="1"/>
</dbReference>
<dbReference type="SUPFAM" id="SSF51556">
    <property type="entry name" value="Metallo-dependent hydrolases"/>
    <property type="match status" value="1"/>
</dbReference>